<dbReference type="EMBL" id="JQBP01000002">
    <property type="protein sequence ID" value="KRN75436.1"/>
    <property type="molecule type" value="Genomic_DNA"/>
</dbReference>
<comment type="caution">
    <text evidence="2">The sequence shown here is derived from an EMBL/GenBank/DDBJ whole genome shotgun (WGS) entry which is preliminary data.</text>
</comment>
<dbReference type="PATRIC" id="fig|1616.3.peg.619"/>
<sequence>MQRWLVRVLKGMVIALGFILPGVSGGVLAAILGIYERMLNFMAHVRTRWRQDFLYFLPVGIGGLLGLALLSAPLEYLLNHYRLLVLWSFAGAMVGTLPNLYQTAGQQGRKMSDDIWMFAAALIGGLGLFHLAALTGPMPINGWSWLLAGSLLALGVIWPGLSPSNVLLYLGLFGPMLTGFKSLNWTVLLPIAVGGLVTLLLMSKVMVKILEQAYSVVYHIIIGIVGASIILILIPPVANYNHTSVLEMVLCLLLFSLGIGLGWKMSQLEKRYK</sequence>
<feature type="transmembrane region" description="Helical" evidence="1">
    <location>
        <begin position="214"/>
        <end position="238"/>
    </location>
</feature>
<evidence type="ECO:0000313" key="2">
    <source>
        <dbReference type="EMBL" id="KRN75436.1"/>
    </source>
</evidence>
<proteinExistence type="predicted"/>
<dbReference type="PANTHER" id="PTHR37308">
    <property type="entry name" value="INTEGRAL MEMBRANE PROTEIN"/>
    <property type="match status" value="1"/>
</dbReference>
<evidence type="ECO:0000313" key="3">
    <source>
        <dbReference type="Proteomes" id="UP000051655"/>
    </source>
</evidence>
<dbReference type="RefSeq" id="WP_057754799.1">
    <property type="nucleotide sequence ID" value="NZ_JQBP01000002.1"/>
</dbReference>
<keyword evidence="3" id="KW-1185">Reference proteome</keyword>
<dbReference type="PANTHER" id="PTHR37308:SF1">
    <property type="entry name" value="POLYPRENYL-PHOSPHATE TRANSPORTER"/>
    <property type="match status" value="1"/>
</dbReference>
<dbReference type="InterPro" id="IPR007163">
    <property type="entry name" value="VCA0040-like"/>
</dbReference>
<feature type="transmembrane region" description="Helical" evidence="1">
    <location>
        <begin position="143"/>
        <end position="162"/>
    </location>
</feature>
<evidence type="ECO:0000256" key="1">
    <source>
        <dbReference type="SAM" id="Phobius"/>
    </source>
</evidence>
<reference evidence="2 3" key="1">
    <citation type="journal article" date="2015" name="Genome Announc.">
        <title>Expanding the biotechnology potential of lactobacilli through comparative genomics of 213 strains and associated genera.</title>
        <authorList>
            <person name="Sun Z."/>
            <person name="Harris H.M."/>
            <person name="McCann A."/>
            <person name="Guo C."/>
            <person name="Argimon S."/>
            <person name="Zhang W."/>
            <person name="Yang X."/>
            <person name="Jeffery I.B."/>
            <person name="Cooney J.C."/>
            <person name="Kagawa T.F."/>
            <person name="Liu W."/>
            <person name="Song Y."/>
            <person name="Salvetti E."/>
            <person name="Wrobel A."/>
            <person name="Rasinkangas P."/>
            <person name="Parkhill J."/>
            <person name="Rea M.C."/>
            <person name="O'Sullivan O."/>
            <person name="Ritari J."/>
            <person name="Douillard F.P."/>
            <person name="Paul Ross R."/>
            <person name="Yang R."/>
            <person name="Briner A.E."/>
            <person name="Felis G.E."/>
            <person name="de Vos W.M."/>
            <person name="Barrangou R."/>
            <person name="Klaenhammer T.R."/>
            <person name="Caufield P.W."/>
            <person name="Cui Y."/>
            <person name="Zhang H."/>
            <person name="O'Toole P.W."/>
        </authorList>
    </citation>
    <scope>NUCLEOTIDE SEQUENCE [LARGE SCALE GENOMIC DNA]</scope>
    <source>
        <strain evidence="2 3">DSM 20593</strain>
    </source>
</reference>
<name>A0A0R2JKZ2_9LACO</name>
<dbReference type="AlphaFoldDB" id="A0A0R2JKZ2"/>
<keyword evidence="1" id="KW-0472">Membrane</keyword>
<feature type="transmembrane region" description="Helical" evidence="1">
    <location>
        <begin position="12"/>
        <end position="35"/>
    </location>
</feature>
<feature type="transmembrane region" description="Helical" evidence="1">
    <location>
        <begin position="84"/>
        <end position="103"/>
    </location>
</feature>
<dbReference type="OrthoDB" id="9793746at2"/>
<dbReference type="Proteomes" id="UP000051655">
    <property type="component" value="Unassembled WGS sequence"/>
</dbReference>
<feature type="transmembrane region" description="Helical" evidence="1">
    <location>
        <begin position="244"/>
        <end position="263"/>
    </location>
</feature>
<organism evidence="2 3">
    <name type="scientific">Weissella kandleri</name>
    <dbReference type="NCBI Taxonomy" id="1616"/>
    <lineage>
        <taxon>Bacteria</taxon>
        <taxon>Bacillati</taxon>
        <taxon>Bacillota</taxon>
        <taxon>Bacilli</taxon>
        <taxon>Lactobacillales</taxon>
        <taxon>Lactobacillaceae</taxon>
        <taxon>Weissella</taxon>
    </lineage>
</organism>
<keyword evidence="1" id="KW-1133">Transmembrane helix</keyword>
<keyword evidence="1" id="KW-0812">Transmembrane</keyword>
<dbReference type="STRING" id="1616.IV73_GL000602"/>
<gene>
    <name evidence="2" type="ORF">IV73_GL000602</name>
</gene>
<feature type="transmembrane region" description="Helical" evidence="1">
    <location>
        <begin position="115"/>
        <end position="136"/>
    </location>
</feature>
<feature type="transmembrane region" description="Helical" evidence="1">
    <location>
        <begin position="55"/>
        <end position="72"/>
    </location>
</feature>
<feature type="transmembrane region" description="Helical" evidence="1">
    <location>
        <begin position="182"/>
        <end position="202"/>
    </location>
</feature>
<accession>A0A0R2JKZ2</accession>
<protein>
    <submittedName>
        <fullName evidence="2">Integral membrane protein</fullName>
    </submittedName>
</protein>
<dbReference type="Pfam" id="PF04018">
    <property type="entry name" value="VCA0040-like"/>
    <property type="match status" value="2"/>
</dbReference>